<evidence type="ECO:0000313" key="9">
    <source>
        <dbReference type="Proteomes" id="UP000444721"/>
    </source>
</evidence>
<reference evidence="8 9" key="1">
    <citation type="journal article" date="2019" name="Sci. Rep.">
        <title>Nanopore sequencing improves the draft genome of the human pathogenic amoeba Naegleria fowleri.</title>
        <authorList>
            <person name="Liechti N."/>
            <person name="Schurch N."/>
            <person name="Bruggmann R."/>
            <person name="Wittwer M."/>
        </authorList>
    </citation>
    <scope>NUCLEOTIDE SEQUENCE [LARGE SCALE GENOMIC DNA]</scope>
    <source>
        <strain evidence="8 9">ATCC 30894</strain>
    </source>
</reference>
<name>A0A6A5BNT7_NAEFO</name>
<dbReference type="GeneID" id="68112299"/>
<evidence type="ECO:0000256" key="5">
    <source>
        <dbReference type="PROSITE-ProRule" id="PRU00277"/>
    </source>
</evidence>
<dbReference type="InterPro" id="IPR044609">
    <property type="entry name" value="FKBP2/11"/>
</dbReference>
<organism evidence="8 9">
    <name type="scientific">Naegleria fowleri</name>
    <name type="common">Brain eating amoeba</name>
    <dbReference type="NCBI Taxonomy" id="5763"/>
    <lineage>
        <taxon>Eukaryota</taxon>
        <taxon>Discoba</taxon>
        <taxon>Heterolobosea</taxon>
        <taxon>Tetramitia</taxon>
        <taxon>Eutetramitia</taxon>
        <taxon>Vahlkampfiidae</taxon>
        <taxon>Naegleria</taxon>
    </lineage>
</organism>
<dbReference type="GO" id="GO:0003755">
    <property type="term" value="F:peptidyl-prolyl cis-trans isomerase activity"/>
    <property type="evidence" value="ECO:0007669"/>
    <property type="project" value="UniProtKB-KW"/>
</dbReference>
<keyword evidence="3 5" id="KW-0697">Rotamase</keyword>
<gene>
    <name evidence="8" type="ORF">FDP41_005081</name>
</gene>
<dbReference type="Pfam" id="PF00254">
    <property type="entry name" value="FKBP_C"/>
    <property type="match status" value="1"/>
</dbReference>
<dbReference type="EC" id="5.2.1.8" evidence="2 5"/>
<feature type="domain" description="PPIase FKBP-type" evidence="7">
    <location>
        <begin position="56"/>
        <end position="143"/>
    </location>
</feature>
<comment type="catalytic activity">
    <reaction evidence="1 5">
        <text>[protein]-peptidylproline (omega=180) = [protein]-peptidylproline (omega=0)</text>
        <dbReference type="Rhea" id="RHEA:16237"/>
        <dbReference type="Rhea" id="RHEA-COMP:10747"/>
        <dbReference type="Rhea" id="RHEA-COMP:10748"/>
        <dbReference type="ChEBI" id="CHEBI:83833"/>
        <dbReference type="ChEBI" id="CHEBI:83834"/>
        <dbReference type="EC" id="5.2.1.8"/>
    </reaction>
</comment>
<dbReference type="OrthoDB" id="1902587at2759"/>
<evidence type="ECO:0000256" key="2">
    <source>
        <dbReference type="ARBA" id="ARBA00013194"/>
    </source>
</evidence>
<dbReference type="PROSITE" id="PS50059">
    <property type="entry name" value="FKBP_PPIASE"/>
    <property type="match status" value="1"/>
</dbReference>
<keyword evidence="6" id="KW-0732">Signal</keyword>
<evidence type="ECO:0000256" key="3">
    <source>
        <dbReference type="ARBA" id="ARBA00023110"/>
    </source>
</evidence>
<dbReference type="VEuPathDB" id="AmoebaDB:NfTy_051460"/>
<evidence type="ECO:0000313" key="8">
    <source>
        <dbReference type="EMBL" id="KAF0975754.1"/>
    </source>
</evidence>
<feature type="signal peptide" evidence="6">
    <location>
        <begin position="1"/>
        <end position="28"/>
    </location>
</feature>
<dbReference type="OMA" id="VHMHYTG"/>
<protein>
    <recommendedName>
        <fullName evidence="2 5">peptidylprolyl isomerase</fullName>
        <ecNumber evidence="2 5">5.2.1.8</ecNumber>
    </recommendedName>
</protein>
<dbReference type="PROSITE" id="PS51257">
    <property type="entry name" value="PROKAR_LIPOPROTEIN"/>
    <property type="match status" value="1"/>
</dbReference>
<dbReference type="PANTHER" id="PTHR45779:SF7">
    <property type="entry name" value="PEPTIDYLPROLYL ISOMERASE"/>
    <property type="match status" value="1"/>
</dbReference>
<dbReference type="EMBL" id="VFQX01000043">
    <property type="protein sequence ID" value="KAF0975754.1"/>
    <property type="molecule type" value="Genomic_DNA"/>
</dbReference>
<dbReference type="VEuPathDB" id="AmoebaDB:FDP41_005081"/>
<dbReference type="PANTHER" id="PTHR45779">
    <property type="entry name" value="PEPTIDYLPROLYL ISOMERASE"/>
    <property type="match status" value="1"/>
</dbReference>
<keyword evidence="4 5" id="KW-0413">Isomerase</keyword>
<dbReference type="GO" id="GO:0005783">
    <property type="term" value="C:endoplasmic reticulum"/>
    <property type="evidence" value="ECO:0007669"/>
    <property type="project" value="TreeGrafter"/>
</dbReference>
<comment type="caution">
    <text evidence="8">The sequence shown here is derived from an EMBL/GenBank/DDBJ whole genome shotgun (WGS) entry which is preliminary data.</text>
</comment>
<proteinExistence type="predicted"/>
<dbReference type="InterPro" id="IPR046357">
    <property type="entry name" value="PPIase_dom_sf"/>
</dbReference>
<evidence type="ECO:0000256" key="1">
    <source>
        <dbReference type="ARBA" id="ARBA00000971"/>
    </source>
</evidence>
<feature type="chain" id="PRO_5025626642" description="peptidylprolyl isomerase" evidence="6">
    <location>
        <begin position="29"/>
        <end position="143"/>
    </location>
</feature>
<dbReference type="InterPro" id="IPR001179">
    <property type="entry name" value="PPIase_FKBP_dom"/>
</dbReference>
<dbReference type="Proteomes" id="UP000444721">
    <property type="component" value="Unassembled WGS sequence"/>
</dbReference>
<sequence length="143" mass="15822">MIHRRVVFLVALLTLLTLLISAACLVEASSKYDNIKRLQVGVKYRPDQCDRKVKDGDRVSVHYRGTLTDGTEFDSSYSRNQPFEFTIGQGSVIQGWDAGLQGACVSEKRKLVIPPEMGYGSRSMGKIPANSVLIFDVEVVAIN</sequence>
<keyword evidence="9" id="KW-1185">Reference proteome</keyword>
<evidence type="ECO:0000256" key="6">
    <source>
        <dbReference type="SAM" id="SignalP"/>
    </source>
</evidence>
<dbReference type="RefSeq" id="XP_044560467.1">
    <property type="nucleotide sequence ID" value="XM_044708567.1"/>
</dbReference>
<dbReference type="AlphaFoldDB" id="A0A6A5BNT7"/>
<evidence type="ECO:0000259" key="7">
    <source>
        <dbReference type="PROSITE" id="PS50059"/>
    </source>
</evidence>
<dbReference type="SUPFAM" id="SSF54534">
    <property type="entry name" value="FKBP-like"/>
    <property type="match status" value="1"/>
</dbReference>
<evidence type="ECO:0000256" key="4">
    <source>
        <dbReference type="ARBA" id="ARBA00023235"/>
    </source>
</evidence>
<accession>A0A6A5BNT7</accession>
<dbReference type="Gene3D" id="3.10.50.40">
    <property type="match status" value="1"/>
</dbReference>
<dbReference type="FunFam" id="3.10.50.40:FF:000006">
    <property type="entry name" value="Peptidyl-prolyl cis-trans isomerase"/>
    <property type="match status" value="1"/>
</dbReference>
<dbReference type="VEuPathDB" id="AmoebaDB:NF0058700"/>